<keyword evidence="6" id="KW-0312">Gluconeogenesis</keyword>
<comment type="subcellular location">
    <subcellularLocation>
        <location evidence="2">Cytoplasm</location>
    </subcellularLocation>
</comment>
<evidence type="ECO:0000259" key="11">
    <source>
        <dbReference type="Pfam" id="PF00291"/>
    </source>
</evidence>
<dbReference type="GO" id="GO:0006094">
    <property type="term" value="P:gluconeogenesis"/>
    <property type="evidence" value="ECO:0007669"/>
    <property type="project" value="UniProtKB-KW"/>
</dbReference>
<comment type="pathway">
    <text evidence="3">Carbohydrate biosynthesis; gluconeogenesis.</text>
</comment>
<evidence type="ECO:0000256" key="7">
    <source>
        <dbReference type="ARBA" id="ARBA00022490"/>
    </source>
</evidence>
<dbReference type="Proteomes" id="UP000054321">
    <property type="component" value="Unassembled WGS sequence"/>
</dbReference>
<keyword evidence="9" id="KW-0456">Lyase</keyword>
<evidence type="ECO:0000256" key="3">
    <source>
        <dbReference type="ARBA" id="ARBA00004742"/>
    </source>
</evidence>
<evidence type="ECO:0000256" key="9">
    <source>
        <dbReference type="ARBA" id="ARBA00023239"/>
    </source>
</evidence>
<reference evidence="13" key="2">
    <citation type="submission" date="2015-01" db="EMBL/GenBank/DDBJ databases">
        <title>Evolutionary Origins and Diversification of the Mycorrhizal Mutualists.</title>
        <authorList>
            <consortium name="DOE Joint Genome Institute"/>
            <consortium name="Mycorrhizal Genomics Consortium"/>
            <person name="Kohler A."/>
            <person name="Kuo A."/>
            <person name="Nagy L.G."/>
            <person name="Floudas D."/>
            <person name="Copeland A."/>
            <person name="Barry K.W."/>
            <person name="Cichocki N."/>
            <person name="Veneault-Fourrey C."/>
            <person name="LaButti K."/>
            <person name="Lindquist E.A."/>
            <person name="Lipzen A."/>
            <person name="Lundell T."/>
            <person name="Morin E."/>
            <person name="Murat C."/>
            <person name="Riley R."/>
            <person name="Ohm R."/>
            <person name="Sun H."/>
            <person name="Tunlid A."/>
            <person name="Henrissat B."/>
            <person name="Grigoriev I.V."/>
            <person name="Hibbett D.S."/>
            <person name="Martin F."/>
        </authorList>
    </citation>
    <scope>NUCLEOTIDE SEQUENCE [LARGE SCALE GENOMIC DNA]</scope>
    <source>
        <strain evidence="13">Zn</strain>
    </source>
</reference>
<dbReference type="InterPro" id="IPR001926">
    <property type="entry name" value="TrpB-like_PALP"/>
</dbReference>
<dbReference type="HOGENOM" id="CLU_021152_3_1_1"/>
<keyword evidence="7" id="KW-0963">Cytoplasm</keyword>
<name>A0A0C3H6I6_OIDMZ</name>
<dbReference type="GO" id="GO:0006567">
    <property type="term" value="P:L-threonine catabolic process"/>
    <property type="evidence" value="ECO:0007669"/>
    <property type="project" value="TreeGrafter"/>
</dbReference>
<evidence type="ECO:0000313" key="13">
    <source>
        <dbReference type="Proteomes" id="UP000054321"/>
    </source>
</evidence>
<dbReference type="OrthoDB" id="7773036at2759"/>
<dbReference type="GO" id="GO:0003941">
    <property type="term" value="F:L-serine ammonia-lyase activity"/>
    <property type="evidence" value="ECO:0007669"/>
    <property type="project" value="UniProtKB-EC"/>
</dbReference>
<evidence type="ECO:0000256" key="6">
    <source>
        <dbReference type="ARBA" id="ARBA00022432"/>
    </source>
</evidence>
<dbReference type="PANTHER" id="PTHR48078">
    <property type="entry name" value="THREONINE DEHYDRATASE, MITOCHONDRIAL-RELATED"/>
    <property type="match status" value="1"/>
</dbReference>
<evidence type="ECO:0000256" key="1">
    <source>
        <dbReference type="ARBA" id="ARBA00001933"/>
    </source>
</evidence>
<dbReference type="STRING" id="913774.A0A0C3H6I6"/>
<dbReference type="FunFam" id="3.40.50.1100:FF:000040">
    <property type="entry name" value="L-serine dehydratase, putative"/>
    <property type="match status" value="1"/>
</dbReference>
<gene>
    <name evidence="12" type="ORF">OIDMADRAFT_117880</name>
</gene>
<keyword evidence="13" id="KW-1185">Reference proteome</keyword>
<dbReference type="GO" id="GO:0006565">
    <property type="term" value="P:L-serine catabolic process"/>
    <property type="evidence" value="ECO:0007669"/>
    <property type="project" value="TreeGrafter"/>
</dbReference>
<dbReference type="GO" id="GO:0009097">
    <property type="term" value="P:isoleucine biosynthetic process"/>
    <property type="evidence" value="ECO:0007669"/>
    <property type="project" value="TreeGrafter"/>
</dbReference>
<dbReference type="Gene3D" id="3.40.50.1100">
    <property type="match status" value="2"/>
</dbReference>
<comment type="similarity">
    <text evidence="4">Belongs to the serine/threonine dehydratase family.</text>
</comment>
<dbReference type="PROSITE" id="PS00165">
    <property type="entry name" value="DEHYDRATASE_SER_THR"/>
    <property type="match status" value="1"/>
</dbReference>
<comment type="cofactor">
    <cofactor evidence="1">
        <name>pyridoxal 5'-phosphate</name>
        <dbReference type="ChEBI" id="CHEBI:597326"/>
    </cofactor>
</comment>
<sequence length="373" mass="39910">MGSYETPSQPWVDTPCVRSLPLSREAGCNIYLKLESLQPSGSFKSRGIGNLLTRAIHAHGPNKPIHFYCSSGGNAGLACATAAHTLNRPATIVVPVGTSALMLQKLADLGADTRTHGQHWSEADAFLRTELLAHDHHGVYVPPFDHPDIWEGNGTIVEELEMQMRGVGGYDAVVCSVGGGGLFAGLMGSLERHGRLSGGAHRPVKVLAMETLGADSLACSLKNKELSRLGTISSIATSLGATQVAQRAFEWAQRPEVTSCVLSDAEAAIASVCFADDERIMVEPACAVSIATAYNGTLASLYPDLTPEEFAKLNVVIVVCGGSKVTLQILEEYRLKYGSDEDVLRKFHAHMWAEESKKSAEARKKVKVGVEQA</sequence>
<keyword evidence="8" id="KW-0663">Pyridoxal phosphate</keyword>
<dbReference type="EMBL" id="KN832873">
    <property type="protein sequence ID" value="KIN03796.1"/>
    <property type="molecule type" value="Genomic_DNA"/>
</dbReference>
<evidence type="ECO:0000313" key="12">
    <source>
        <dbReference type="EMBL" id="KIN03796.1"/>
    </source>
</evidence>
<evidence type="ECO:0000256" key="5">
    <source>
        <dbReference type="ARBA" id="ARBA00012093"/>
    </source>
</evidence>
<comment type="catalytic activity">
    <reaction evidence="10">
        <text>L-serine = pyruvate + NH4(+)</text>
        <dbReference type="Rhea" id="RHEA:19169"/>
        <dbReference type="ChEBI" id="CHEBI:15361"/>
        <dbReference type="ChEBI" id="CHEBI:28938"/>
        <dbReference type="ChEBI" id="CHEBI:33384"/>
        <dbReference type="EC" id="4.3.1.17"/>
    </reaction>
</comment>
<dbReference type="EC" id="4.3.1.17" evidence="5"/>
<dbReference type="FunCoup" id="A0A0C3H6I6">
    <property type="interactions" value="495"/>
</dbReference>
<dbReference type="GO" id="GO:0005737">
    <property type="term" value="C:cytoplasm"/>
    <property type="evidence" value="ECO:0007669"/>
    <property type="project" value="UniProtKB-SubCell"/>
</dbReference>
<evidence type="ECO:0000256" key="10">
    <source>
        <dbReference type="ARBA" id="ARBA00049406"/>
    </source>
</evidence>
<dbReference type="GO" id="GO:0030170">
    <property type="term" value="F:pyridoxal phosphate binding"/>
    <property type="evidence" value="ECO:0007669"/>
    <property type="project" value="InterPro"/>
</dbReference>
<dbReference type="InterPro" id="IPR050147">
    <property type="entry name" value="Ser/Thr_Dehydratase"/>
</dbReference>
<proteinExistence type="inferred from homology"/>
<evidence type="ECO:0000256" key="8">
    <source>
        <dbReference type="ARBA" id="ARBA00022898"/>
    </source>
</evidence>
<dbReference type="AlphaFoldDB" id="A0A0C3H6I6"/>
<accession>A0A0C3H6I6</accession>
<dbReference type="GO" id="GO:0004794">
    <property type="term" value="F:threonine deaminase activity"/>
    <property type="evidence" value="ECO:0007669"/>
    <property type="project" value="TreeGrafter"/>
</dbReference>
<evidence type="ECO:0000256" key="4">
    <source>
        <dbReference type="ARBA" id="ARBA00010869"/>
    </source>
</evidence>
<feature type="domain" description="Tryptophan synthase beta chain-like PALP" evidence="11">
    <location>
        <begin position="12"/>
        <end position="321"/>
    </location>
</feature>
<dbReference type="SUPFAM" id="SSF53686">
    <property type="entry name" value="Tryptophan synthase beta subunit-like PLP-dependent enzymes"/>
    <property type="match status" value="1"/>
</dbReference>
<dbReference type="InterPro" id="IPR000634">
    <property type="entry name" value="Ser/Thr_deHydtase_PyrdxlP-BS"/>
</dbReference>
<reference evidence="12 13" key="1">
    <citation type="submission" date="2014-04" db="EMBL/GenBank/DDBJ databases">
        <authorList>
            <consortium name="DOE Joint Genome Institute"/>
            <person name="Kuo A."/>
            <person name="Martino E."/>
            <person name="Perotto S."/>
            <person name="Kohler A."/>
            <person name="Nagy L.G."/>
            <person name="Floudas D."/>
            <person name="Copeland A."/>
            <person name="Barry K.W."/>
            <person name="Cichocki N."/>
            <person name="Veneault-Fourrey C."/>
            <person name="LaButti K."/>
            <person name="Lindquist E.A."/>
            <person name="Lipzen A."/>
            <person name="Lundell T."/>
            <person name="Morin E."/>
            <person name="Murat C."/>
            <person name="Sun H."/>
            <person name="Tunlid A."/>
            <person name="Henrissat B."/>
            <person name="Grigoriev I.V."/>
            <person name="Hibbett D.S."/>
            <person name="Martin F."/>
            <person name="Nordberg H.P."/>
            <person name="Cantor M.N."/>
            <person name="Hua S.X."/>
        </authorList>
    </citation>
    <scope>NUCLEOTIDE SEQUENCE [LARGE SCALE GENOMIC DNA]</scope>
    <source>
        <strain evidence="12 13">Zn</strain>
    </source>
</reference>
<dbReference type="PANTHER" id="PTHR48078:SF2">
    <property type="entry name" value="CATABOLIC L-SERINE_THREONINE DEHYDRATASE"/>
    <property type="match status" value="1"/>
</dbReference>
<dbReference type="InterPro" id="IPR036052">
    <property type="entry name" value="TrpB-like_PALP_sf"/>
</dbReference>
<dbReference type="InParanoid" id="A0A0C3H6I6"/>
<evidence type="ECO:0000256" key="2">
    <source>
        <dbReference type="ARBA" id="ARBA00004496"/>
    </source>
</evidence>
<protein>
    <recommendedName>
        <fullName evidence="5">L-serine ammonia-lyase</fullName>
        <ecNumber evidence="5">4.3.1.17</ecNumber>
    </recommendedName>
</protein>
<dbReference type="Pfam" id="PF00291">
    <property type="entry name" value="PALP"/>
    <property type="match status" value="1"/>
</dbReference>
<organism evidence="12 13">
    <name type="scientific">Oidiodendron maius (strain Zn)</name>
    <dbReference type="NCBI Taxonomy" id="913774"/>
    <lineage>
        <taxon>Eukaryota</taxon>
        <taxon>Fungi</taxon>
        <taxon>Dikarya</taxon>
        <taxon>Ascomycota</taxon>
        <taxon>Pezizomycotina</taxon>
        <taxon>Leotiomycetes</taxon>
        <taxon>Leotiomycetes incertae sedis</taxon>
        <taxon>Myxotrichaceae</taxon>
        <taxon>Oidiodendron</taxon>
    </lineage>
</organism>